<evidence type="ECO:0000259" key="1">
    <source>
        <dbReference type="Pfam" id="PF08241"/>
    </source>
</evidence>
<dbReference type="Pfam" id="PF08241">
    <property type="entry name" value="Methyltransf_11"/>
    <property type="match status" value="1"/>
</dbReference>
<gene>
    <name evidence="2" type="ORF">GCM10010981_12440</name>
</gene>
<dbReference type="EMBL" id="BMJA01000001">
    <property type="protein sequence ID" value="GGA25402.1"/>
    <property type="molecule type" value="Genomic_DNA"/>
</dbReference>
<dbReference type="SUPFAM" id="SSF53335">
    <property type="entry name" value="S-adenosyl-L-methionine-dependent methyltransferases"/>
    <property type="match status" value="1"/>
</dbReference>
<reference evidence="3" key="1">
    <citation type="journal article" date="2019" name="Int. J. Syst. Evol. Microbiol.">
        <title>The Global Catalogue of Microorganisms (GCM) 10K type strain sequencing project: providing services to taxonomists for standard genome sequencing and annotation.</title>
        <authorList>
            <consortium name="The Broad Institute Genomics Platform"/>
            <consortium name="The Broad Institute Genome Sequencing Center for Infectious Disease"/>
            <person name="Wu L."/>
            <person name="Ma J."/>
        </authorList>
    </citation>
    <scope>NUCLEOTIDE SEQUENCE [LARGE SCALE GENOMIC DNA]</scope>
    <source>
        <strain evidence="3">CGMCC 1.15439</strain>
    </source>
</reference>
<name>A0ABQ1FPL6_9GAMM</name>
<protein>
    <recommendedName>
        <fullName evidence="1">Methyltransferase type 11 domain-containing protein</fullName>
    </recommendedName>
</protein>
<organism evidence="2 3">
    <name type="scientific">Dyella nitratireducens</name>
    <dbReference type="NCBI Taxonomy" id="1849580"/>
    <lineage>
        <taxon>Bacteria</taxon>
        <taxon>Pseudomonadati</taxon>
        <taxon>Pseudomonadota</taxon>
        <taxon>Gammaproteobacteria</taxon>
        <taxon>Lysobacterales</taxon>
        <taxon>Rhodanobacteraceae</taxon>
        <taxon>Dyella</taxon>
    </lineage>
</organism>
<evidence type="ECO:0000313" key="3">
    <source>
        <dbReference type="Proteomes" id="UP000620046"/>
    </source>
</evidence>
<feature type="domain" description="Methyltransferase type 11" evidence="1">
    <location>
        <begin position="110"/>
        <end position="156"/>
    </location>
</feature>
<sequence>MECGVCGGTTFTSLKVLWTSLIDEWQISREEAEYVERQQGEICDSCGSNLRSIALANAIRAYLGTTEVLQDAVRSIASREISILEINEAGNLTPFLKQFEHYVFGAYPAVDMHAIPYADGTFDMVIHSDTLEHVFNPIHALSECRRVLKPEGALCFTVPTIVGRMSRDRTGLPMSYHGNPGTATDDLVVRTEFGADAWTYAMRAGFTDVTIHTVSYPAATAMLARNGWTTR</sequence>
<keyword evidence="3" id="KW-1185">Reference proteome</keyword>
<accession>A0ABQ1FPL6</accession>
<dbReference type="Gene3D" id="3.40.50.150">
    <property type="entry name" value="Vaccinia Virus protein VP39"/>
    <property type="match status" value="1"/>
</dbReference>
<dbReference type="CDD" id="cd02440">
    <property type="entry name" value="AdoMet_MTases"/>
    <property type="match status" value="1"/>
</dbReference>
<dbReference type="InterPro" id="IPR013216">
    <property type="entry name" value="Methyltransf_11"/>
</dbReference>
<proteinExistence type="predicted"/>
<evidence type="ECO:0000313" key="2">
    <source>
        <dbReference type="EMBL" id="GGA25402.1"/>
    </source>
</evidence>
<dbReference type="InterPro" id="IPR029063">
    <property type="entry name" value="SAM-dependent_MTases_sf"/>
</dbReference>
<dbReference type="Proteomes" id="UP000620046">
    <property type="component" value="Unassembled WGS sequence"/>
</dbReference>
<comment type="caution">
    <text evidence="2">The sequence shown here is derived from an EMBL/GenBank/DDBJ whole genome shotgun (WGS) entry which is preliminary data.</text>
</comment>